<accession>A0A558HNI1</accession>
<dbReference type="STRING" id="553385.GCA_000591415_01604"/>
<dbReference type="InterPro" id="IPR035616">
    <property type="entry name" value="MvaT_DBD"/>
</dbReference>
<evidence type="ECO:0000313" key="4">
    <source>
        <dbReference type="Proteomes" id="UP000319941"/>
    </source>
</evidence>
<feature type="coiled-coil region" evidence="1">
    <location>
        <begin position="7"/>
        <end position="34"/>
    </location>
</feature>
<dbReference type="Proteomes" id="UP000319941">
    <property type="component" value="Unassembled WGS sequence"/>
</dbReference>
<dbReference type="Pfam" id="PF22055">
    <property type="entry name" value="MvaT_DBD"/>
    <property type="match status" value="1"/>
</dbReference>
<gene>
    <name evidence="3" type="ORF">FQP86_08710</name>
</gene>
<reference evidence="3 4" key="1">
    <citation type="submission" date="2019-07" db="EMBL/GenBank/DDBJ databases">
        <title>Diversity of Bacteria from Kongsfjorden, Arctic.</title>
        <authorList>
            <person name="Yu Y."/>
        </authorList>
    </citation>
    <scope>NUCLEOTIDE SEQUENCE [LARGE SCALE GENOMIC DNA]</scope>
    <source>
        <strain evidence="3 4">SM1923</strain>
    </source>
</reference>
<dbReference type="EMBL" id="VNFH01000005">
    <property type="protein sequence ID" value="TVU70686.1"/>
    <property type="molecule type" value="Genomic_DNA"/>
</dbReference>
<dbReference type="OrthoDB" id="6367018at2"/>
<evidence type="ECO:0000313" key="3">
    <source>
        <dbReference type="EMBL" id="TVU70686.1"/>
    </source>
</evidence>
<comment type="caution">
    <text evidence="3">The sequence shown here is derived from an EMBL/GenBank/DDBJ whole genome shotgun (WGS) entry which is preliminary data.</text>
</comment>
<evidence type="ECO:0000256" key="1">
    <source>
        <dbReference type="SAM" id="Coils"/>
    </source>
</evidence>
<name>A0A558HNI1_9GAMM</name>
<keyword evidence="1" id="KW-0175">Coiled coil</keyword>
<sequence length="128" mass="14600">MSLLTDFMQKEQELKKLQEQLETLRNDDRLKNELEFKDKLDALMSEYGKSTRDVISLLDPKAAQTPAAAAAGENKSGGVRRKRKLKIYNNPNTGEVIETRGGNHKQLKEWKEAHGAETVESWLERTES</sequence>
<proteinExistence type="predicted"/>
<organism evidence="3 4">
    <name type="scientific">Cobetia crustatorum</name>
    <dbReference type="NCBI Taxonomy" id="553385"/>
    <lineage>
        <taxon>Bacteria</taxon>
        <taxon>Pseudomonadati</taxon>
        <taxon>Pseudomonadota</taxon>
        <taxon>Gammaproteobacteria</taxon>
        <taxon>Oceanospirillales</taxon>
        <taxon>Halomonadaceae</taxon>
        <taxon>Cobetia</taxon>
    </lineage>
</organism>
<keyword evidence="4" id="KW-1185">Reference proteome</keyword>
<dbReference type="AlphaFoldDB" id="A0A558HNI1"/>
<dbReference type="CDD" id="cd16170">
    <property type="entry name" value="MvaT_DBD"/>
    <property type="match status" value="1"/>
</dbReference>
<evidence type="ECO:0000259" key="2">
    <source>
        <dbReference type="Pfam" id="PF22055"/>
    </source>
</evidence>
<dbReference type="NCBIfam" id="NF041859">
    <property type="entry name" value="silencer_MvaTU"/>
    <property type="match status" value="1"/>
</dbReference>
<protein>
    <submittedName>
        <fullName evidence="3">H-NS histone</fullName>
    </submittedName>
</protein>
<feature type="domain" description="MvaT DNA-binding" evidence="2">
    <location>
        <begin position="86"/>
        <end position="122"/>
    </location>
</feature>
<dbReference type="RefSeq" id="WP_024951767.1">
    <property type="nucleotide sequence ID" value="NZ_CAWOWR010000107.1"/>
</dbReference>